<keyword evidence="1" id="KW-0472">Membrane</keyword>
<name>A0ABD1EH31_HYPHA</name>
<feature type="transmembrane region" description="Helical" evidence="1">
    <location>
        <begin position="138"/>
        <end position="168"/>
    </location>
</feature>
<comment type="caution">
    <text evidence="2">The sequence shown here is derived from an EMBL/GenBank/DDBJ whole genome shotgun (WGS) entry which is preliminary data.</text>
</comment>
<protein>
    <recommendedName>
        <fullName evidence="4">Transmembrane protein</fullName>
    </recommendedName>
</protein>
<dbReference type="EMBL" id="JBDJPC010000007">
    <property type="protein sequence ID" value="KAL1493989.1"/>
    <property type="molecule type" value="Genomic_DNA"/>
</dbReference>
<feature type="transmembrane region" description="Helical" evidence="1">
    <location>
        <begin position="108"/>
        <end position="126"/>
    </location>
</feature>
<evidence type="ECO:0008006" key="4">
    <source>
        <dbReference type="Google" id="ProtNLM"/>
    </source>
</evidence>
<keyword evidence="1" id="KW-0812">Transmembrane</keyword>
<feature type="transmembrane region" description="Helical" evidence="1">
    <location>
        <begin position="16"/>
        <end position="39"/>
    </location>
</feature>
<accession>A0ABD1EH31</accession>
<gene>
    <name evidence="2" type="ORF">ABEB36_009665</name>
</gene>
<dbReference type="AlphaFoldDB" id="A0ABD1EH31"/>
<keyword evidence="1" id="KW-1133">Transmembrane helix</keyword>
<evidence type="ECO:0000313" key="2">
    <source>
        <dbReference type="EMBL" id="KAL1493989.1"/>
    </source>
</evidence>
<dbReference type="Proteomes" id="UP001566132">
    <property type="component" value="Unassembled WGS sequence"/>
</dbReference>
<proteinExistence type="predicted"/>
<evidence type="ECO:0000313" key="3">
    <source>
        <dbReference type="Proteomes" id="UP001566132"/>
    </source>
</evidence>
<organism evidence="2 3">
    <name type="scientific">Hypothenemus hampei</name>
    <name type="common">Coffee berry borer</name>
    <dbReference type="NCBI Taxonomy" id="57062"/>
    <lineage>
        <taxon>Eukaryota</taxon>
        <taxon>Metazoa</taxon>
        <taxon>Ecdysozoa</taxon>
        <taxon>Arthropoda</taxon>
        <taxon>Hexapoda</taxon>
        <taxon>Insecta</taxon>
        <taxon>Pterygota</taxon>
        <taxon>Neoptera</taxon>
        <taxon>Endopterygota</taxon>
        <taxon>Coleoptera</taxon>
        <taxon>Polyphaga</taxon>
        <taxon>Cucujiformia</taxon>
        <taxon>Curculionidae</taxon>
        <taxon>Scolytinae</taxon>
        <taxon>Hypothenemus</taxon>
    </lineage>
</organism>
<sequence>MSGIIEKIKSNPHFPAIFAALSYTLLTLGSAISLYFYFTGTVSNDFWHWQLVIYIIMIANGVLGFSEFIDEDSFFPLRDLLDYCQVSLALPCYAAEMWIKTEIGPPEIAGFHATLGLIAVCTYILMECRRQDLTDLAVFANGISLLCMALLSINLFTLIATSIFLAGYCIYKRHDDVCCMAPMDKFNFVMAAFALTSLASFDDNVIQATQDTLSMSS</sequence>
<keyword evidence="3" id="KW-1185">Reference proteome</keyword>
<feature type="transmembrane region" description="Helical" evidence="1">
    <location>
        <begin position="51"/>
        <end position="69"/>
    </location>
</feature>
<reference evidence="2 3" key="1">
    <citation type="submission" date="2024-05" db="EMBL/GenBank/DDBJ databases">
        <title>Genetic variation in Jamaican populations of the coffee berry borer (Hypothenemus hampei).</title>
        <authorList>
            <person name="Errbii M."/>
            <person name="Myrie A."/>
        </authorList>
    </citation>
    <scope>NUCLEOTIDE SEQUENCE [LARGE SCALE GENOMIC DNA]</scope>
    <source>
        <strain evidence="2">JA-Hopewell-2020-01-JO</strain>
        <tissue evidence="2">Whole body</tissue>
    </source>
</reference>
<evidence type="ECO:0000256" key="1">
    <source>
        <dbReference type="SAM" id="Phobius"/>
    </source>
</evidence>